<gene>
    <name evidence="8" type="ORF">BJ993_001651</name>
    <name evidence="9" type="ORF">CFH99_23270</name>
</gene>
<name>A0A7Y9ZGJ5_9ACTN</name>
<feature type="transmembrane region" description="Helical" evidence="6">
    <location>
        <begin position="44"/>
        <end position="68"/>
    </location>
</feature>
<evidence type="ECO:0000256" key="3">
    <source>
        <dbReference type="ARBA" id="ARBA00022692"/>
    </source>
</evidence>
<keyword evidence="2" id="KW-1003">Cell membrane</keyword>
<evidence type="ECO:0000256" key="2">
    <source>
        <dbReference type="ARBA" id="ARBA00022475"/>
    </source>
</evidence>
<evidence type="ECO:0000256" key="5">
    <source>
        <dbReference type="ARBA" id="ARBA00023136"/>
    </source>
</evidence>
<dbReference type="InterPro" id="IPR052027">
    <property type="entry name" value="PspC"/>
</dbReference>
<dbReference type="GO" id="GO:0005886">
    <property type="term" value="C:plasma membrane"/>
    <property type="evidence" value="ECO:0007669"/>
    <property type="project" value="UniProtKB-SubCell"/>
</dbReference>
<reference evidence="8 10" key="2">
    <citation type="submission" date="2020-07" db="EMBL/GenBank/DDBJ databases">
        <title>Sequencing the genomes of 1000 actinobacteria strains.</title>
        <authorList>
            <person name="Klenk H.-P."/>
        </authorList>
    </citation>
    <scope>NUCLEOTIDE SEQUENCE [LARGE SCALE GENOMIC DNA]</scope>
    <source>
        <strain evidence="8 10">DSM 15131</strain>
    </source>
</reference>
<dbReference type="Proteomes" id="UP000562045">
    <property type="component" value="Unassembled WGS sequence"/>
</dbReference>
<evidence type="ECO:0000313" key="8">
    <source>
        <dbReference type="EMBL" id="NYI44571.1"/>
    </source>
</evidence>
<reference evidence="9 11" key="1">
    <citation type="submission" date="2017-06" db="EMBL/GenBank/DDBJ databases">
        <title>Complete Genome Sequence of the Soil Carbazole-Degrading Bacterium Nocardioides aromaticivorans IC177.</title>
        <authorList>
            <person name="Vejarano F."/>
            <person name="Suzuki-Minakuchi C."/>
            <person name="Ohtsubo Y."/>
            <person name="Tsuda M."/>
            <person name="Okada K."/>
            <person name="Nojiri H."/>
        </authorList>
    </citation>
    <scope>NUCLEOTIDE SEQUENCE [LARGE SCALE GENOMIC DNA]</scope>
    <source>
        <strain evidence="9 11">IC177</strain>
    </source>
</reference>
<accession>A0A7Y9ZGJ5</accession>
<dbReference type="Pfam" id="PF04024">
    <property type="entry name" value="PspC"/>
    <property type="match status" value="1"/>
</dbReference>
<evidence type="ECO:0000256" key="1">
    <source>
        <dbReference type="ARBA" id="ARBA00004162"/>
    </source>
</evidence>
<evidence type="ECO:0000256" key="4">
    <source>
        <dbReference type="ARBA" id="ARBA00022989"/>
    </source>
</evidence>
<organism evidence="8 10">
    <name type="scientific">Nocardioides aromaticivorans</name>
    <dbReference type="NCBI Taxonomy" id="200618"/>
    <lineage>
        <taxon>Bacteria</taxon>
        <taxon>Bacillati</taxon>
        <taxon>Actinomycetota</taxon>
        <taxon>Actinomycetes</taxon>
        <taxon>Propionibacteriales</taxon>
        <taxon>Nocardioidaceae</taxon>
        <taxon>Nocardioides</taxon>
    </lineage>
</organism>
<comment type="subcellular location">
    <subcellularLocation>
        <location evidence="1">Cell membrane</location>
        <topology evidence="1">Single-pass membrane protein</topology>
    </subcellularLocation>
</comment>
<feature type="domain" description="Phage shock protein PspC N-terminal" evidence="7">
    <location>
        <begin position="13"/>
        <end position="71"/>
    </location>
</feature>
<dbReference type="RefSeq" id="WP_036549301.1">
    <property type="nucleotide sequence ID" value="NZ_CP022295.1"/>
</dbReference>
<evidence type="ECO:0000313" key="11">
    <source>
        <dbReference type="Proteomes" id="UP000662818"/>
    </source>
</evidence>
<keyword evidence="4 6" id="KW-1133">Transmembrane helix</keyword>
<evidence type="ECO:0000313" key="10">
    <source>
        <dbReference type="Proteomes" id="UP000562045"/>
    </source>
</evidence>
<dbReference type="PANTHER" id="PTHR33885:SF3">
    <property type="entry name" value="PHAGE SHOCK PROTEIN C"/>
    <property type="match status" value="1"/>
</dbReference>
<evidence type="ECO:0000259" key="7">
    <source>
        <dbReference type="Pfam" id="PF04024"/>
    </source>
</evidence>
<evidence type="ECO:0000256" key="6">
    <source>
        <dbReference type="SAM" id="Phobius"/>
    </source>
</evidence>
<dbReference type="AlphaFoldDB" id="A0A7Y9ZGJ5"/>
<dbReference type="Proteomes" id="UP000662818">
    <property type="component" value="Chromosome"/>
</dbReference>
<protein>
    <submittedName>
        <fullName evidence="8">Phage shock protein PspC (Stress-responsive transcriptional regulator)</fullName>
    </submittedName>
</protein>
<keyword evidence="3 6" id="KW-0812">Transmembrane</keyword>
<dbReference type="PANTHER" id="PTHR33885">
    <property type="entry name" value="PHAGE SHOCK PROTEIN C"/>
    <property type="match status" value="1"/>
</dbReference>
<dbReference type="EMBL" id="JACBZM010000001">
    <property type="protein sequence ID" value="NYI44571.1"/>
    <property type="molecule type" value="Genomic_DNA"/>
</dbReference>
<dbReference type="EMBL" id="CP022295">
    <property type="protein sequence ID" value="QSR28548.1"/>
    <property type="molecule type" value="Genomic_DNA"/>
</dbReference>
<dbReference type="InterPro" id="IPR007168">
    <property type="entry name" value="Phageshock_PspC_N"/>
</dbReference>
<evidence type="ECO:0000313" key="9">
    <source>
        <dbReference type="EMBL" id="QSR28548.1"/>
    </source>
</evidence>
<keyword evidence="11" id="KW-1185">Reference proteome</keyword>
<proteinExistence type="predicted"/>
<sequence length="71" mass="7620">MSNYDSYSPTRGRRLTRRSHDKMVAGVCGGIADHLGIDATLVRLLLVAAVIFGFGAGIVLYVAGWILMPQA</sequence>
<keyword evidence="5 6" id="KW-0472">Membrane</keyword>